<keyword evidence="3" id="KW-1185">Reference proteome</keyword>
<organism evidence="2 3">
    <name type="scientific">Streptomyces katrae</name>
    <dbReference type="NCBI Taxonomy" id="68223"/>
    <lineage>
        <taxon>Bacteria</taxon>
        <taxon>Bacillati</taxon>
        <taxon>Actinomycetota</taxon>
        <taxon>Actinomycetes</taxon>
        <taxon>Kitasatosporales</taxon>
        <taxon>Streptomycetaceae</taxon>
        <taxon>Streptomyces</taxon>
    </lineage>
</organism>
<feature type="compositionally biased region" description="Basic and acidic residues" evidence="1">
    <location>
        <begin position="1"/>
        <end position="16"/>
    </location>
</feature>
<dbReference type="EMBL" id="JZWV01000147">
    <property type="protein sequence ID" value="KJY36636.1"/>
    <property type="molecule type" value="Genomic_DNA"/>
</dbReference>
<comment type="caution">
    <text evidence="2">The sequence shown here is derived from an EMBL/GenBank/DDBJ whole genome shotgun (WGS) entry which is preliminary data.</text>
</comment>
<protein>
    <submittedName>
        <fullName evidence="2">Uncharacterized protein</fullName>
    </submittedName>
</protein>
<dbReference type="Proteomes" id="UP000033551">
    <property type="component" value="Unassembled WGS sequence"/>
</dbReference>
<proteinExistence type="predicted"/>
<accession>A0A0F4JUI3</accession>
<feature type="compositionally biased region" description="Acidic residues" evidence="1">
    <location>
        <begin position="50"/>
        <end position="59"/>
    </location>
</feature>
<sequence>MGIKEQFEDKAQELKGKAQKAQQGAKEQASSRSQQAKAKKPQAQQPLDDIRDEADDSWD</sequence>
<feature type="region of interest" description="Disordered" evidence="1">
    <location>
        <begin position="1"/>
        <end position="59"/>
    </location>
</feature>
<dbReference type="RefSeq" id="WP_045946600.1">
    <property type="nucleotide sequence ID" value="NZ_JZWV01000147.1"/>
</dbReference>
<feature type="compositionally biased region" description="Low complexity" evidence="1">
    <location>
        <begin position="19"/>
        <end position="45"/>
    </location>
</feature>
<gene>
    <name evidence="2" type="ORF">VR44_07540</name>
</gene>
<dbReference type="PATRIC" id="fig|68223.7.peg.3985"/>
<evidence type="ECO:0000313" key="3">
    <source>
        <dbReference type="Proteomes" id="UP000033551"/>
    </source>
</evidence>
<name>A0A0F4JUI3_9ACTN</name>
<evidence type="ECO:0000256" key="1">
    <source>
        <dbReference type="SAM" id="MobiDB-lite"/>
    </source>
</evidence>
<reference evidence="2 3" key="1">
    <citation type="submission" date="2015-02" db="EMBL/GenBank/DDBJ databases">
        <authorList>
            <person name="Ju K.-S."/>
            <person name="Doroghazi J.R."/>
            <person name="Metcalf W."/>
        </authorList>
    </citation>
    <scope>NUCLEOTIDE SEQUENCE [LARGE SCALE GENOMIC DNA]</scope>
    <source>
        <strain evidence="2 3">NRRL ISP-5550</strain>
    </source>
</reference>
<evidence type="ECO:0000313" key="2">
    <source>
        <dbReference type="EMBL" id="KJY36636.1"/>
    </source>
</evidence>
<dbReference type="STRING" id="68223.GCA_002028425_02965"/>
<dbReference type="AlphaFoldDB" id="A0A0F4JUI3"/>